<dbReference type="AlphaFoldDB" id="A0A3P7J8Y0"/>
<protein>
    <submittedName>
        <fullName evidence="2">Uncharacterized protein</fullName>
    </submittedName>
</protein>
<accession>A0A3P7J8Y0</accession>
<keyword evidence="1" id="KW-0472">Membrane</keyword>
<dbReference type="EMBL" id="UYYB01114949">
    <property type="protein sequence ID" value="VDM81871.1"/>
    <property type="molecule type" value="Genomic_DNA"/>
</dbReference>
<sequence length="170" mass="19625">MLYLYNKTLRRQTAFSKQSITDSRPIFRISRAVGFKLKGLMTLPYQFAFCEDDERRLSAYPWAAPTMQDAQANFEEYVADAAKKVVVDRGIANVSNDTTLQLMYSPINCCFNDNYYCRKGRKLRQIYDNTMLKNISVGDIIGIITVNVLFISIFDFSNARICPFMFVNDQ</sequence>
<evidence type="ECO:0000313" key="2">
    <source>
        <dbReference type="EMBL" id="VDM81871.1"/>
    </source>
</evidence>
<organism evidence="2 3">
    <name type="scientific">Strongylus vulgaris</name>
    <name type="common">Blood worm</name>
    <dbReference type="NCBI Taxonomy" id="40348"/>
    <lineage>
        <taxon>Eukaryota</taxon>
        <taxon>Metazoa</taxon>
        <taxon>Ecdysozoa</taxon>
        <taxon>Nematoda</taxon>
        <taxon>Chromadorea</taxon>
        <taxon>Rhabditida</taxon>
        <taxon>Rhabditina</taxon>
        <taxon>Rhabditomorpha</taxon>
        <taxon>Strongyloidea</taxon>
        <taxon>Strongylidae</taxon>
        <taxon>Strongylus</taxon>
    </lineage>
</organism>
<gene>
    <name evidence="2" type="ORF">SVUK_LOCUS16869</name>
</gene>
<reference evidence="2 3" key="1">
    <citation type="submission" date="2018-11" db="EMBL/GenBank/DDBJ databases">
        <authorList>
            <consortium name="Pathogen Informatics"/>
        </authorList>
    </citation>
    <scope>NUCLEOTIDE SEQUENCE [LARGE SCALE GENOMIC DNA]</scope>
</reference>
<keyword evidence="3" id="KW-1185">Reference proteome</keyword>
<keyword evidence="1" id="KW-1133">Transmembrane helix</keyword>
<dbReference type="Proteomes" id="UP000270094">
    <property type="component" value="Unassembled WGS sequence"/>
</dbReference>
<evidence type="ECO:0000313" key="3">
    <source>
        <dbReference type="Proteomes" id="UP000270094"/>
    </source>
</evidence>
<name>A0A3P7J8Y0_STRVU</name>
<evidence type="ECO:0000256" key="1">
    <source>
        <dbReference type="SAM" id="Phobius"/>
    </source>
</evidence>
<feature type="transmembrane region" description="Helical" evidence="1">
    <location>
        <begin position="131"/>
        <end position="154"/>
    </location>
</feature>
<proteinExistence type="predicted"/>
<keyword evidence="1" id="KW-0812">Transmembrane</keyword>